<proteinExistence type="predicted"/>
<organism evidence="1">
    <name type="scientific">Octopus bimaculoides</name>
    <name type="common">California two-spotted octopus</name>
    <dbReference type="NCBI Taxonomy" id="37653"/>
    <lineage>
        <taxon>Eukaryota</taxon>
        <taxon>Metazoa</taxon>
        <taxon>Spiralia</taxon>
        <taxon>Lophotrochozoa</taxon>
        <taxon>Mollusca</taxon>
        <taxon>Cephalopoda</taxon>
        <taxon>Coleoidea</taxon>
        <taxon>Octopodiformes</taxon>
        <taxon>Octopoda</taxon>
        <taxon>Incirrata</taxon>
        <taxon>Octopodidae</taxon>
        <taxon>Octopus</taxon>
    </lineage>
</organism>
<reference evidence="1" key="1">
    <citation type="submission" date="2015-07" db="EMBL/GenBank/DDBJ databases">
        <title>MeaNS - Measles Nucleotide Surveillance Program.</title>
        <authorList>
            <person name="Tran T."/>
            <person name="Druce J."/>
        </authorList>
    </citation>
    <scope>NUCLEOTIDE SEQUENCE</scope>
    <source>
        <strain evidence="1">UCB-OBI-ISO-001</strain>
        <tissue evidence="1">Gonad</tissue>
    </source>
</reference>
<dbReference type="AlphaFoldDB" id="A0A0L8HCZ2"/>
<sequence length="102" mass="11485">MVLRIISVQKGSHVHTHTHTSAQGWMPVISLTSQHGPTALKRLTMAGLKTPLYPESILFFSDKWVMFLDKYLEFPISFPSSQYFKLGITTNTTATQIPLSYA</sequence>
<evidence type="ECO:0000313" key="1">
    <source>
        <dbReference type="EMBL" id="KOF87156.1"/>
    </source>
</evidence>
<dbReference type="EMBL" id="KQ418483">
    <property type="protein sequence ID" value="KOF87156.1"/>
    <property type="molecule type" value="Genomic_DNA"/>
</dbReference>
<protein>
    <submittedName>
        <fullName evidence="1">Uncharacterized protein</fullName>
    </submittedName>
</protein>
<accession>A0A0L8HCZ2</accession>
<gene>
    <name evidence="1" type="ORF">OCBIM_22017327mg</name>
</gene>
<name>A0A0L8HCZ2_OCTBM</name>